<dbReference type="Gramene" id="PAN36402">
    <property type="protein sequence ID" value="PAN36402"/>
    <property type="gene ID" value="PAHAL_6G279300"/>
</dbReference>
<gene>
    <name evidence="1" type="ORF">PAHAL_6G279300</name>
</gene>
<organism evidence="1">
    <name type="scientific">Panicum hallii</name>
    <dbReference type="NCBI Taxonomy" id="206008"/>
    <lineage>
        <taxon>Eukaryota</taxon>
        <taxon>Viridiplantae</taxon>
        <taxon>Streptophyta</taxon>
        <taxon>Embryophyta</taxon>
        <taxon>Tracheophyta</taxon>
        <taxon>Spermatophyta</taxon>
        <taxon>Magnoliopsida</taxon>
        <taxon>Liliopsida</taxon>
        <taxon>Poales</taxon>
        <taxon>Poaceae</taxon>
        <taxon>PACMAD clade</taxon>
        <taxon>Panicoideae</taxon>
        <taxon>Panicodae</taxon>
        <taxon>Paniceae</taxon>
        <taxon>Panicinae</taxon>
        <taxon>Panicum</taxon>
        <taxon>Panicum sect. Panicum</taxon>
    </lineage>
</organism>
<protein>
    <submittedName>
        <fullName evidence="1">Uncharacterized protein</fullName>
    </submittedName>
</protein>
<accession>A0A2S3I4A0</accession>
<dbReference type="Proteomes" id="UP000243499">
    <property type="component" value="Chromosome 6"/>
</dbReference>
<sequence length="80" mass="9520">MHHIDRWSFCGRHQILFKINQLKLRARFRSASFGTYGIVAMLRISEVRMNRVFKFPPAAKVFLFSGLRCYKAEDKDRLLE</sequence>
<dbReference type="EMBL" id="CM008051">
    <property type="protein sequence ID" value="PAN36402.1"/>
    <property type="molecule type" value="Genomic_DNA"/>
</dbReference>
<proteinExistence type="predicted"/>
<reference evidence="1" key="1">
    <citation type="submission" date="2018-04" db="EMBL/GenBank/DDBJ databases">
        <title>WGS assembly of Panicum hallii.</title>
        <authorList>
            <person name="Lovell J."/>
            <person name="Jenkins J."/>
            <person name="Lowry D."/>
            <person name="Mamidi S."/>
            <person name="Sreedasyam A."/>
            <person name="Weng X."/>
            <person name="Barry K."/>
            <person name="Bonette J."/>
            <person name="Campitelli B."/>
            <person name="Daum C."/>
            <person name="Gordon S."/>
            <person name="Gould B."/>
            <person name="Lipzen A."/>
            <person name="Macqueen A."/>
            <person name="Palacio-Mejia J."/>
            <person name="Plott C."/>
            <person name="Shakirov E."/>
            <person name="Shu S."/>
            <person name="Yoshinaga Y."/>
            <person name="Zane M."/>
            <person name="Rokhsar D."/>
            <person name="Grimwood J."/>
            <person name="Schmutz J."/>
            <person name="Juenger T."/>
        </authorList>
    </citation>
    <scope>NUCLEOTIDE SEQUENCE [LARGE SCALE GENOMIC DNA]</scope>
    <source>
        <strain evidence="1">FIL2</strain>
    </source>
</reference>
<name>A0A2S3I4A0_9POAL</name>
<evidence type="ECO:0000313" key="1">
    <source>
        <dbReference type="EMBL" id="PAN36402.1"/>
    </source>
</evidence>
<dbReference type="AlphaFoldDB" id="A0A2S3I4A0"/>